<dbReference type="Gene3D" id="3.40.50.880">
    <property type="match status" value="1"/>
</dbReference>
<keyword evidence="2" id="KW-0456">Lyase</keyword>
<gene>
    <name evidence="5" type="ORF">L248_2389</name>
</gene>
<evidence type="ECO:0000256" key="3">
    <source>
        <dbReference type="ARBA" id="ARBA00038493"/>
    </source>
</evidence>
<dbReference type="EMBL" id="KI271585">
    <property type="protein sequence ID" value="ERL65703.1"/>
    <property type="molecule type" value="Genomic_DNA"/>
</dbReference>
<dbReference type="RefSeq" id="WP_022529055.1">
    <property type="nucleotide sequence ID" value="NZ_KI271585.1"/>
</dbReference>
<evidence type="ECO:0000313" key="6">
    <source>
        <dbReference type="Proteomes" id="UP000030647"/>
    </source>
</evidence>
<comment type="similarity">
    <text evidence="3">Belongs to the peptidase C56 family. HSP31-like subfamily.</text>
</comment>
<evidence type="ECO:0000256" key="2">
    <source>
        <dbReference type="ARBA" id="ARBA00023239"/>
    </source>
</evidence>
<evidence type="ECO:0000256" key="1">
    <source>
        <dbReference type="ARBA" id="ARBA00023016"/>
    </source>
</evidence>
<feature type="domain" description="DJ-1/PfpI" evidence="4">
    <location>
        <begin position="26"/>
        <end position="222"/>
    </location>
</feature>
<dbReference type="Proteomes" id="UP000030647">
    <property type="component" value="Unassembled WGS sequence"/>
</dbReference>
<dbReference type="Pfam" id="PF01965">
    <property type="entry name" value="DJ-1_PfpI"/>
    <property type="match status" value="1"/>
</dbReference>
<dbReference type="AlphaFoldDB" id="U4TV05"/>
<evidence type="ECO:0000313" key="5">
    <source>
        <dbReference type="EMBL" id="ERL65703.1"/>
    </source>
</evidence>
<dbReference type="eggNOG" id="COG0693">
    <property type="taxonomic scope" value="Bacteria"/>
</dbReference>
<dbReference type="GO" id="GO:0005737">
    <property type="term" value="C:cytoplasm"/>
    <property type="evidence" value="ECO:0007669"/>
    <property type="project" value="TreeGrafter"/>
</dbReference>
<dbReference type="GO" id="GO:0019243">
    <property type="term" value="P:methylglyoxal catabolic process to D-lactate via S-lactoyl-glutathione"/>
    <property type="evidence" value="ECO:0007669"/>
    <property type="project" value="TreeGrafter"/>
</dbReference>
<name>U4TV05_9LACO</name>
<dbReference type="InterPro" id="IPR002818">
    <property type="entry name" value="DJ-1/PfpI"/>
</dbReference>
<dbReference type="PANTHER" id="PTHR48094">
    <property type="entry name" value="PROTEIN/NUCLEIC ACID DEGLYCASE DJ-1-RELATED"/>
    <property type="match status" value="1"/>
</dbReference>
<reference evidence="6" key="1">
    <citation type="journal article" date="2013" name="Genome Announc.">
        <title>Whole-Genome Sequencing of Lactobacillus shenzhenensis Strain LY-73T.</title>
        <authorList>
            <person name="Lin Z."/>
            <person name="Liu Z."/>
            <person name="Yang R."/>
            <person name="Zou Y."/>
            <person name="Wan D."/>
            <person name="Chen J."/>
            <person name="Guo M."/>
            <person name="Zhao J."/>
            <person name="Fang C."/>
            <person name="Yang R."/>
            <person name="Liu F."/>
        </authorList>
    </citation>
    <scope>NUCLEOTIDE SEQUENCE [LARGE SCALE GENOMIC DNA]</scope>
    <source>
        <strain evidence="6">LY-73</strain>
    </source>
</reference>
<dbReference type="InterPro" id="IPR050325">
    <property type="entry name" value="Prot/Nucl_acid_deglycase"/>
</dbReference>
<dbReference type="GO" id="GO:0019172">
    <property type="term" value="F:glyoxalase III activity"/>
    <property type="evidence" value="ECO:0007669"/>
    <property type="project" value="TreeGrafter"/>
</dbReference>
<dbReference type="PANTHER" id="PTHR48094:SF11">
    <property type="entry name" value="GLUTATHIONE-INDEPENDENT GLYOXALASE HSP31-RELATED"/>
    <property type="match status" value="1"/>
</dbReference>
<dbReference type="OrthoDB" id="9792284at2"/>
<accession>U4TV05</accession>
<proteinExistence type="inferred from homology"/>
<dbReference type="SUPFAM" id="SSF52317">
    <property type="entry name" value="Class I glutamine amidotransferase-like"/>
    <property type="match status" value="1"/>
</dbReference>
<keyword evidence="6" id="KW-1185">Reference proteome</keyword>
<keyword evidence="1" id="KW-0346">Stress response</keyword>
<dbReference type="STRING" id="1231336.L248_2389"/>
<dbReference type="CDD" id="cd03141">
    <property type="entry name" value="GATase1_Hsp31_like"/>
    <property type="match status" value="1"/>
</dbReference>
<protein>
    <recommendedName>
        <fullName evidence="4">DJ-1/PfpI domain-containing protein</fullName>
    </recommendedName>
</protein>
<organism evidence="5 6">
    <name type="scientific">Schleiferilactobacillus shenzhenensis LY-73</name>
    <dbReference type="NCBI Taxonomy" id="1231336"/>
    <lineage>
        <taxon>Bacteria</taxon>
        <taxon>Bacillati</taxon>
        <taxon>Bacillota</taxon>
        <taxon>Bacilli</taxon>
        <taxon>Lactobacillales</taxon>
        <taxon>Lactobacillaceae</taxon>
        <taxon>Schleiferilactobacillus</taxon>
    </lineage>
</organism>
<dbReference type="HOGENOM" id="CLU_070319_1_0_9"/>
<dbReference type="InterPro" id="IPR029062">
    <property type="entry name" value="Class_I_gatase-like"/>
</dbReference>
<evidence type="ECO:0000259" key="4">
    <source>
        <dbReference type="Pfam" id="PF01965"/>
    </source>
</evidence>
<sequence length="226" mass="24496">MKKILVVLTNTTQFTKKAEATGLWLSEATEFVQDMTAAGYLIDYVSPQGGYVPLDPRGMKYADAEALALYRTPDFQHRALTASLAPSEVRAEEYAAIYYTGGHGVMFDFPDSRGLQAIAETIYAQGGYVTSVCHGIAGLLNLKTASGQYLIAGKQITGFTAAEEVLSSKERLVPFWNEKAAQSRGAIFQKVRPFKSYAVQDGQLITGQNPWSPHAVAAKLLSAFAA</sequence>